<reference evidence="10 11" key="1">
    <citation type="submission" date="2019-06" db="EMBL/GenBank/DDBJ databases">
        <title>Cerasibacillus sp. nov., isolated from maize field.</title>
        <authorList>
            <person name="Lin S.-Y."/>
            <person name="Tsai C.-F."/>
            <person name="Young C.-C."/>
        </authorList>
    </citation>
    <scope>NUCLEOTIDE SEQUENCE [LARGE SCALE GENOMIC DNA]</scope>
    <source>
        <strain evidence="10 11">CC-CFT480</strain>
    </source>
</reference>
<evidence type="ECO:0000256" key="3">
    <source>
        <dbReference type="ARBA" id="ARBA00022989"/>
    </source>
</evidence>
<feature type="topological domain" description="Extracellular" evidence="8">
    <location>
        <begin position="1"/>
        <end position="3"/>
    </location>
</feature>
<dbReference type="HAMAP" id="MF_00728">
    <property type="entry name" value="EzrA"/>
    <property type="match status" value="1"/>
</dbReference>
<dbReference type="InterPro" id="IPR010379">
    <property type="entry name" value="EzrA"/>
</dbReference>
<keyword evidence="3 8" id="KW-1133">Transmembrane helix</keyword>
<evidence type="ECO:0000256" key="6">
    <source>
        <dbReference type="ARBA" id="ARBA00023210"/>
    </source>
</evidence>
<organism evidence="10 11">
    <name type="scientific">Cerasibacillus terrae</name>
    <dbReference type="NCBI Taxonomy" id="2498845"/>
    <lineage>
        <taxon>Bacteria</taxon>
        <taxon>Bacillati</taxon>
        <taxon>Bacillota</taxon>
        <taxon>Bacilli</taxon>
        <taxon>Bacillales</taxon>
        <taxon>Bacillaceae</taxon>
        <taxon>Cerasibacillus</taxon>
    </lineage>
</organism>
<keyword evidence="5 8" id="KW-0472">Membrane</keyword>
<evidence type="ECO:0000256" key="5">
    <source>
        <dbReference type="ARBA" id="ARBA00023136"/>
    </source>
</evidence>
<feature type="topological domain" description="Cytoplasmic" evidence="8">
    <location>
        <begin position="22"/>
        <end position="562"/>
    </location>
</feature>
<dbReference type="NCBIfam" id="NF003413">
    <property type="entry name" value="PRK04778.1-7"/>
    <property type="match status" value="1"/>
</dbReference>
<evidence type="ECO:0000313" key="10">
    <source>
        <dbReference type="EMBL" id="TXL60534.1"/>
    </source>
</evidence>
<evidence type="ECO:0000313" key="11">
    <source>
        <dbReference type="Proteomes" id="UP000321574"/>
    </source>
</evidence>
<comment type="caution">
    <text evidence="10">The sequence shown here is derived from an EMBL/GenBank/DDBJ whole genome shotgun (WGS) entry which is preliminary data.</text>
</comment>
<keyword evidence="4 8" id="KW-0175">Coiled coil</keyword>
<dbReference type="GO" id="GO:0005886">
    <property type="term" value="C:plasma membrane"/>
    <property type="evidence" value="ECO:0007669"/>
    <property type="project" value="UniProtKB-SubCell"/>
</dbReference>
<evidence type="ECO:0000256" key="1">
    <source>
        <dbReference type="ARBA" id="ARBA00022618"/>
    </source>
</evidence>
<dbReference type="GO" id="GO:0000917">
    <property type="term" value="P:division septum assembly"/>
    <property type="evidence" value="ECO:0007669"/>
    <property type="project" value="UniProtKB-KW"/>
</dbReference>
<comment type="function">
    <text evidence="8">Negative regulator of FtsZ ring formation; modulates the frequency and position of FtsZ ring formation. Inhibits FtsZ ring formation at polar sites. Interacts either with FtsZ or with one of its binding partners to promote depolymerization.</text>
</comment>
<feature type="coiled-coil region" evidence="8">
    <location>
        <begin position="105"/>
        <end position="143"/>
    </location>
</feature>
<dbReference type="Pfam" id="PF06160">
    <property type="entry name" value="EzrA"/>
    <property type="match status" value="1"/>
</dbReference>
<comment type="subcellular location">
    <subcellularLocation>
        <location evidence="8">Cell membrane</location>
        <topology evidence="8">Single-pass membrane protein</topology>
    </subcellularLocation>
    <text evidence="8">Colocalized with FtsZ to the nascent septal site.</text>
</comment>
<keyword evidence="8" id="KW-1003">Cell membrane</keyword>
<evidence type="ECO:0000256" key="9">
    <source>
        <dbReference type="SAM" id="Phobius"/>
    </source>
</evidence>
<accession>A0A5C8NF59</accession>
<name>A0A5C8NF59_9BACI</name>
<keyword evidence="1 8" id="KW-0132">Cell division</keyword>
<dbReference type="AlphaFoldDB" id="A0A5C8NF59"/>
<sequence>MIYIIIAILLIIIILITGLIFRKRMYDEVDRQESWKLDIMNRNVAGQIARIKKLNLSGETQEKFEEWKERWETIVTKDLSDVEEALFEAEEASDRYRFPTAKKVIENTDERLQSVEKDIENILVELDQLIDTEKENREEIEQMEPTLKKLQKVISQKRYQYGKADQWFEKELKQSEDGIATYHELVQSGNYLEAKELVDGLKEALATVEKKLEEFPDLYKACKDQLPSELNELLAGVQEMIEDGYPIKQFNFEEEIKQSQKRLHDGVLALEKGEIDESRQMISEIDERIKEIYDVLEKEAIAKNYVESHVPSYQKALEEVAATFSETKTEVDYLKQTYYLDDGDMEKYMSIEKTIDHLQAQYEKISNALENEKGTYIEMRERLEKEWQQLEEIKEEHIAFKKDLQNLRRDELEAKEELLQMRQKSQDTYRKLAKSNIPGIPNFILDILEDTKEKNDYVLHVLEKQPLDMTEVQKALGEAKTATEYLLEQTNFMLDQAYLTEQVIQYANRYRSRYPILARKLAEAEQLFRKYEYEAALEEAAKAVEEVEPGALKRIEELQSIV</sequence>
<dbReference type="OrthoDB" id="1654473at2"/>
<dbReference type="GO" id="GO:0000921">
    <property type="term" value="P:septin ring assembly"/>
    <property type="evidence" value="ECO:0007669"/>
    <property type="project" value="InterPro"/>
</dbReference>
<keyword evidence="2 8" id="KW-0812">Transmembrane</keyword>
<evidence type="ECO:0000256" key="7">
    <source>
        <dbReference type="ARBA" id="ARBA00023306"/>
    </source>
</evidence>
<comment type="similarity">
    <text evidence="8">Belongs to the EzrA family.</text>
</comment>
<keyword evidence="11" id="KW-1185">Reference proteome</keyword>
<gene>
    <name evidence="8 10" type="primary">ezrA</name>
    <name evidence="10" type="ORF">FHP05_14015</name>
</gene>
<evidence type="ECO:0000256" key="8">
    <source>
        <dbReference type="HAMAP-Rule" id="MF_00728"/>
    </source>
</evidence>
<evidence type="ECO:0000256" key="2">
    <source>
        <dbReference type="ARBA" id="ARBA00022692"/>
    </source>
</evidence>
<protein>
    <recommendedName>
        <fullName evidence="8">Septation ring formation regulator EzrA</fullName>
    </recommendedName>
</protein>
<keyword evidence="7 8" id="KW-0131">Cell cycle</keyword>
<dbReference type="RefSeq" id="WP_147670402.1">
    <property type="nucleotide sequence ID" value="NZ_VDUW01000014.1"/>
</dbReference>
<keyword evidence="6 8" id="KW-0717">Septation</keyword>
<feature type="coiled-coil region" evidence="8">
    <location>
        <begin position="348"/>
        <end position="424"/>
    </location>
</feature>
<dbReference type="EMBL" id="VDUW01000014">
    <property type="protein sequence ID" value="TXL60534.1"/>
    <property type="molecule type" value="Genomic_DNA"/>
</dbReference>
<dbReference type="GO" id="GO:0005940">
    <property type="term" value="C:septin ring"/>
    <property type="evidence" value="ECO:0007669"/>
    <property type="project" value="InterPro"/>
</dbReference>
<evidence type="ECO:0000256" key="4">
    <source>
        <dbReference type="ARBA" id="ARBA00023054"/>
    </source>
</evidence>
<proteinExistence type="inferred from homology"/>
<feature type="transmembrane region" description="Helical" evidence="9">
    <location>
        <begin position="6"/>
        <end position="22"/>
    </location>
</feature>
<dbReference type="Proteomes" id="UP000321574">
    <property type="component" value="Unassembled WGS sequence"/>
</dbReference>